<keyword evidence="2" id="KW-1185">Reference proteome</keyword>
<dbReference type="RefSeq" id="WP_200523440.1">
    <property type="nucleotide sequence ID" value="NZ_JAEHNZ010000007.1"/>
</dbReference>
<proteinExistence type="predicted"/>
<evidence type="ECO:0000313" key="1">
    <source>
        <dbReference type="EMBL" id="MBK0397504.1"/>
    </source>
</evidence>
<dbReference type="Proteomes" id="UP000614058">
    <property type="component" value="Unassembled WGS sequence"/>
</dbReference>
<gene>
    <name evidence="1" type="ORF">JDW22_13230</name>
</gene>
<reference evidence="1 2" key="1">
    <citation type="journal article" date="2021" name="Pathogens">
        <title>Isolation and Characterization of Kingella bonacorsii sp. nov., A Novel Kingella Species Detected in a Stable Periodontitis Subject.</title>
        <authorList>
            <person name="Antezack A."/>
            <person name="Boxberger M."/>
            <person name="Rolland C."/>
            <person name="Monnet-Corti V."/>
            <person name="La Scola B."/>
        </authorList>
    </citation>
    <scope>NUCLEOTIDE SEQUENCE [LARGE SCALE GENOMIC DNA]</scope>
    <source>
        <strain evidence="1 2">Marseille-Q4569</strain>
    </source>
</reference>
<evidence type="ECO:0000313" key="2">
    <source>
        <dbReference type="Proteomes" id="UP000614058"/>
    </source>
</evidence>
<dbReference type="EMBL" id="JAEHNZ010000007">
    <property type="protein sequence ID" value="MBK0397504.1"/>
    <property type="molecule type" value="Genomic_DNA"/>
</dbReference>
<protein>
    <submittedName>
        <fullName evidence="1">Uncharacterized protein</fullName>
    </submittedName>
</protein>
<sequence>MDEYKQICLEYYQRRADELQQRWMNAKSEAEASKIALDLEPLMNYLAKDESLKNASK</sequence>
<accession>A0ABS1BW17</accession>
<name>A0ABS1BW17_9NEIS</name>
<organism evidence="1 2">
    <name type="scientific">Kingella bonacorsii</name>
    <dbReference type="NCBI Taxonomy" id="2796361"/>
    <lineage>
        <taxon>Bacteria</taxon>
        <taxon>Pseudomonadati</taxon>
        <taxon>Pseudomonadota</taxon>
        <taxon>Betaproteobacteria</taxon>
        <taxon>Neisseriales</taxon>
        <taxon>Neisseriaceae</taxon>
        <taxon>Kingella</taxon>
    </lineage>
</organism>
<comment type="caution">
    <text evidence="1">The sequence shown here is derived from an EMBL/GenBank/DDBJ whole genome shotgun (WGS) entry which is preliminary data.</text>
</comment>